<dbReference type="Proteomes" id="UP000533476">
    <property type="component" value="Unassembled WGS sequence"/>
</dbReference>
<dbReference type="InterPro" id="IPR006076">
    <property type="entry name" value="FAD-dep_OxRdtase"/>
</dbReference>
<keyword evidence="3" id="KW-0274">FAD</keyword>
<evidence type="ECO:0000313" key="7">
    <source>
        <dbReference type="Proteomes" id="UP000533476"/>
    </source>
</evidence>
<comment type="cofactor">
    <cofactor evidence="1">
        <name>FAD</name>
        <dbReference type="ChEBI" id="CHEBI:57692"/>
    </cofactor>
</comment>
<dbReference type="Gene3D" id="3.30.9.10">
    <property type="entry name" value="D-Amino Acid Oxidase, subunit A, domain 2"/>
    <property type="match status" value="1"/>
</dbReference>
<name>A0A7Y0L6U9_9FIRM</name>
<dbReference type="PANTHER" id="PTHR10961:SF7">
    <property type="entry name" value="FAD DEPENDENT OXIDOREDUCTASE DOMAIN-CONTAINING PROTEIN"/>
    <property type="match status" value="1"/>
</dbReference>
<keyword evidence="2" id="KW-0285">Flavoprotein</keyword>
<organism evidence="6 7">
    <name type="scientific">Sulfobacillus harzensis</name>
    <dbReference type="NCBI Taxonomy" id="2729629"/>
    <lineage>
        <taxon>Bacteria</taxon>
        <taxon>Bacillati</taxon>
        <taxon>Bacillota</taxon>
        <taxon>Clostridia</taxon>
        <taxon>Eubacteriales</taxon>
        <taxon>Clostridiales Family XVII. Incertae Sedis</taxon>
        <taxon>Sulfobacillus</taxon>
    </lineage>
</organism>
<reference evidence="6 7" key="1">
    <citation type="submission" date="2020-04" db="EMBL/GenBank/DDBJ databases">
        <authorList>
            <person name="Zhang R."/>
            <person name="Schippers A."/>
        </authorList>
    </citation>
    <scope>NUCLEOTIDE SEQUENCE [LARGE SCALE GENOMIC DNA]</scope>
    <source>
        <strain evidence="6 7">DSM 109850</strain>
    </source>
</reference>
<dbReference type="PANTHER" id="PTHR10961">
    <property type="entry name" value="PEROXISOMAL SARCOSINE OXIDASE"/>
    <property type="match status" value="1"/>
</dbReference>
<evidence type="ECO:0000313" key="6">
    <source>
        <dbReference type="EMBL" id="NMP24372.1"/>
    </source>
</evidence>
<keyword evidence="7" id="KW-1185">Reference proteome</keyword>
<evidence type="ECO:0000259" key="5">
    <source>
        <dbReference type="Pfam" id="PF01266"/>
    </source>
</evidence>
<sequence length="375" mass="40976">MRKHYDLAVVGLGIMGSSTLYAAARRGLSVIGLEQSPELPHASGSSHGQTRVIRQAYFEHPDYVPLIQRAYRAWHELEQESGTRVLFQTGGLMMGSPSSAAVSGAIEAAERHHLPYEVWDSATVSARFPAFHLPESEVAVYEEAAGYLLAEGAWSSFLSVARARGAVVQLGSRVTEWDTSADRIRLNANGSVIEADRLVITAGPWIRHLWPSLPVWVERQTPFWLDDAYVAALGDYPIYLHEDPEGQHVYGFPYRAGEGLKIARHHGGVRCTTETVSREVTAKDEEALRAGLGFFPAAKAASVAQSSVCLYTNTPDEHFVVGQLPGSHGRIVVGAGFSGHGFKFASIMGDLLVQQAFTDMPLQELALFSPERLHL</sequence>
<comment type="caution">
    <text evidence="6">The sequence shown here is derived from an EMBL/GenBank/DDBJ whole genome shotgun (WGS) entry which is preliminary data.</text>
</comment>
<evidence type="ECO:0000256" key="2">
    <source>
        <dbReference type="ARBA" id="ARBA00022630"/>
    </source>
</evidence>
<dbReference type="NCBIfam" id="NF008425">
    <property type="entry name" value="PRK11259.1"/>
    <property type="match status" value="1"/>
</dbReference>
<proteinExistence type="predicted"/>
<dbReference type="SUPFAM" id="SSF51905">
    <property type="entry name" value="FAD/NAD(P)-binding domain"/>
    <property type="match status" value="1"/>
</dbReference>
<protein>
    <submittedName>
        <fullName evidence="6">N-methyl-L-tryptophan oxidase</fullName>
        <ecNumber evidence="6">1.5.3.2</ecNumber>
    </submittedName>
</protein>
<dbReference type="AlphaFoldDB" id="A0A7Y0L6U9"/>
<dbReference type="Gene3D" id="3.50.50.60">
    <property type="entry name" value="FAD/NAD(P)-binding domain"/>
    <property type="match status" value="1"/>
</dbReference>
<dbReference type="SUPFAM" id="SSF54373">
    <property type="entry name" value="FAD-linked reductases, C-terminal domain"/>
    <property type="match status" value="1"/>
</dbReference>
<evidence type="ECO:0000256" key="4">
    <source>
        <dbReference type="ARBA" id="ARBA00023002"/>
    </source>
</evidence>
<dbReference type="GO" id="GO:0050660">
    <property type="term" value="F:flavin adenine dinucleotide binding"/>
    <property type="evidence" value="ECO:0007669"/>
    <property type="project" value="InterPro"/>
</dbReference>
<dbReference type="InterPro" id="IPR036188">
    <property type="entry name" value="FAD/NAD-bd_sf"/>
</dbReference>
<dbReference type="GO" id="GO:0008115">
    <property type="term" value="F:sarcosine oxidase activity"/>
    <property type="evidence" value="ECO:0007669"/>
    <property type="project" value="TreeGrafter"/>
</dbReference>
<accession>A0A7Y0L6U9</accession>
<dbReference type="Pfam" id="PF01266">
    <property type="entry name" value="DAO"/>
    <property type="match status" value="1"/>
</dbReference>
<dbReference type="InterPro" id="IPR045170">
    <property type="entry name" value="MTOX"/>
</dbReference>
<evidence type="ECO:0000256" key="3">
    <source>
        <dbReference type="ARBA" id="ARBA00022827"/>
    </source>
</evidence>
<evidence type="ECO:0000256" key="1">
    <source>
        <dbReference type="ARBA" id="ARBA00001974"/>
    </source>
</evidence>
<dbReference type="EC" id="1.5.3.2" evidence="6"/>
<gene>
    <name evidence="6" type="primary">solA</name>
    <name evidence="6" type="ORF">HIJ39_18740</name>
</gene>
<dbReference type="RefSeq" id="WP_169102435.1">
    <property type="nucleotide sequence ID" value="NZ_JABBVZ010000105.1"/>
</dbReference>
<feature type="domain" description="FAD dependent oxidoreductase" evidence="5">
    <location>
        <begin position="6"/>
        <end position="354"/>
    </location>
</feature>
<keyword evidence="4 6" id="KW-0560">Oxidoreductase</keyword>
<dbReference type="EMBL" id="JABBVZ010000105">
    <property type="protein sequence ID" value="NMP24372.1"/>
    <property type="molecule type" value="Genomic_DNA"/>
</dbReference>
<dbReference type="GO" id="GO:0050131">
    <property type="term" value="F:N-methyl-L-amino-acid oxidase activity"/>
    <property type="evidence" value="ECO:0007669"/>
    <property type="project" value="UniProtKB-EC"/>
</dbReference>